<evidence type="ECO:0000259" key="1">
    <source>
        <dbReference type="Pfam" id="PF00646"/>
    </source>
</evidence>
<dbReference type="EMBL" id="ADBJ01000047">
    <property type="protein sequence ID" value="EFA76337.1"/>
    <property type="molecule type" value="Genomic_DNA"/>
</dbReference>
<dbReference type="FunCoup" id="D3BQB7">
    <property type="interactions" value="439"/>
</dbReference>
<dbReference type="RefSeq" id="XP_020428469.1">
    <property type="nucleotide sequence ID" value="XM_020580884.1"/>
</dbReference>
<evidence type="ECO:0000313" key="2">
    <source>
        <dbReference type="EMBL" id="EFA76337.1"/>
    </source>
</evidence>
<dbReference type="InParanoid" id="D3BQB7"/>
<gene>
    <name evidence="2" type="ORF">PPL_10102</name>
</gene>
<dbReference type="InterPro" id="IPR001810">
    <property type="entry name" value="F-box_dom"/>
</dbReference>
<feature type="domain" description="F-box" evidence="1">
    <location>
        <begin position="39"/>
        <end position="80"/>
    </location>
</feature>
<evidence type="ECO:0000313" key="3">
    <source>
        <dbReference type="Proteomes" id="UP000001396"/>
    </source>
</evidence>
<organism evidence="2 3">
    <name type="scientific">Heterostelium pallidum (strain ATCC 26659 / Pp 5 / PN500)</name>
    <name type="common">Cellular slime mold</name>
    <name type="synonym">Polysphondylium pallidum</name>
    <dbReference type="NCBI Taxonomy" id="670386"/>
    <lineage>
        <taxon>Eukaryota</taxon>
        <taxon>Amoebozoa</taxon>
        <taxon>Evosea</taxon>
        <taxon>Eumycetozoa</taxon>
        <taxon>Dictyostelia</taxon>
        <taxon>Acytosteliales</taxon>
        <taxon>Acytosteliaceae</taxon>
        <taxon>Heterostelium</taxon>
    </lineage>
</organism>
<dbReference type="Pfam" id="PF00646">
    <property type="entry name" value="F-box"/>
    <property type="match status" value="1"/>
</dbReference>
<dbReference type="GeneID" id="31365573"/>
<dbReference type="Proteomes" id="UP000001396">
    <property type="component" value="Unassembled WGS sequence"/>
</dbReference>
<dbReference type="AlphaFoldDB" id="D3BQB7"/>
<reference evidence="2 3" key="1">
    <citation type="journal article" date="2011" name="Genome Res.">
        <title>Phylogeny-wide analysis of social amoeba genomes highlights ancient origins for complex intercellular communication.</title>
        <authorList>
            <person name="Heidel A.J."/>
            <person name="Lawal H.M."/>
            <person name="Felder M."/>
            <person name="Schilde C."/>
            <person name="Helps N.R."/>
            <person name="Tunggal B."/>
            <person name="Rivero F."/>
            <person name="John U."/>
            <person name="Schleicher M."/>
            <person name="Eichinger L."/>
            <person name="Platzer M."/>
            <person name="Noegel A.A."/>
            <person name="Schaap P."/>
            <person name="Gloeckner G."/>
        </authorList>
    </citation>
    <scope>NUCLEOTIDE SEQUENCE [LARGE SCALE GENOMIC DNA]</scope>
    <source>
        <strain evidence="3">ATCC 26659 / Pp 5 / PN500</strain>
    </source>
</reference>
<protein>
    <submittedName>
        <fullName evidence="2">Cyclin-like F-box containing protein</fullName>
    </submittedName>
</protein>
<keyword evidence="3" id="KW-1185">Reference proteome</keyword>
<proteinExistence type="predicted"/>
<comment type="caution">
    <text evidence="2">The sequence shown here is derived from an EMBL/GenBank/DDBJ whole genome shotgun (WGS) entry which is preliminary data.</text>
</comment>
<accession>D3BQB7</accession>
<name>D3BQB7_HETP5</name>
<sequence length="292" mass="33393">MEIVSMDIERSESSNHIVHQQLIVINFNLLDEFNDVSLLESLSYDAILNILVCLEPEHLVKFGLLSKECYTLSCSDYLWRRFYPSYQFRFEQAFNIPPPQPLPRVNAKQIYIKESKKVDSISKFVGLWSEQWCDVDVNSSTRISYDGYKISVFYTKNKFSAEFVDFDGSVLRFKLSGGDSGWSFIYSLKIADHGKLTLNVFRIHDDMSFNGIFKLRSESPEEYPSISPISPIRIITSAASTNTSPMIMADHSAMMIDTTSENSTTSNDNEEMTNIDGNIESFQPLSHRQVAF</sequence>
<dbReference type="SUPFAM" id="SSF81383">
    <property type="entry name" value="F-box domain"/>
    <property type="match status" value="1"/>
</dbReference>
<dbReference type="InterPro" id="IPR036047">
    <property type="entry name" value="F-box-like_dom_sf"/>
</dbReference>
<dbReference type="Gene3D" id="1.20.1280.50">
    <property type="match status" value="1"/>
</dbReference>